<name>A0AB34KMA4_9PEZI</name>
<feature type="domain" description="Chitin-binding type-2" evidence="1">
    <location>
        <begin position="176"/>
        <end position="235"/>
    </location>
</feature>
<reference evidence="2 3" key="1">
    <citation type="journal article" date="2020" name="Microbiol. Resour. Announc.">
        <title>Draft Genome Sequence of a Cladosporium Species Isolated from the Mesophotic Ascidian Didemnum maculosum.</title>
        <authorList>
            <person name="Gioti A."/>
            <person name="Siaperas R."/>
            <person name="Nikolaivits E."/>
            <person name="Le Goff G."/>
            <person name="Ouazzani J."/>
            <person name="Kotoulas G."/>
            <person name="Topakas E."/>
        </authorList>
    </citation>
    <scope>NUCLEOTIDE SEQUENCE [LARGE SCALE GENOMIC DNA]</scope>
    <source>
        <strain evidence="2 3">TM138-S3</strain>
    </source>
</reference>
<dbReference type="Gene3D" id="2.170.140.10">
    <property type="entry name" value="Chitin binding domain"/>
    <property type="match status" value="1"/>
</dbReference>
<dbReference type="SMART" id="SM00494">
    <property type="entry name" value="ChtBD2"/>
    <property type="match status" value="2"/>
</dbReference>
<dbReference type="InterPro" id="IPR036508">
    <property type="entry name" value="Chitin-bd_dom_sf"/>
</dbReference>
<dbReference type="GeneID" id="96007879"/>
<evidence type="ECO:0000313" key="2">
    <source>
        <dbReference type="EMBL" id="KAL1585197.1"/>
    </source>
</evidence>
<proteinExistence type="predicted"/>
<dbReference type="Proteomes" id="UP000803884">
    <property type="component" value="Unassembled WGS sequence"/>
</dbReference>
<dbReference type="RefSeq" id="XP_069228303.1">
    <property type="nucleotide sequence ID" value="XM_069375041.1"/>
</dbReference>
<gene>
    <name evidence="2" type="ORF">WHR41_06436</name>
</gene>
<dbReference type="AlphaFoldDB" id="A0AB34KMA4"/>
<evidence type="ECO:0000313" key="3">
    <source>
        <dbReference type="Proteomes" id="UP000803884"/>
    </source>
</evidence>
<dbReference type="Pfam" id="PF01607">
    <property type="entry name" value="CBM_14"/>
    <property type="match status" value="1"/>
</dbReference>
<dbReference type="GO" id="GO:0005576">
    <property type="term" value="C:extracellular region"/>
    <property type="evidence" value="ECO:0007669"/>
    <property type="project" value="InterPro"/>
</dbReference>
<feature type="domain" description="Chitin-binding type-2" evidence="1">
    <location>
        <begin position="88"/>
        <end position="146"/>
    </location>
</feature>
<dbReference type="SUPFAM" id="SSF57625">
    <property type="entry name" value="Invertebrate chitin-binding proteins"/>
    <property type="match status" value="1"/>
</dbReference>
<keyword evidence="3" id="KW-1185">Reference proteome</keyword>
<comment type="caution">
    <text evidence="2">The sequence shown here is derived from an EMBL/GenBank/DDBJ whole genome shotgun (WGS) entry which is preliminary data.</text>
</comment>
<organism evidence="2 3">
    <name type="scientific">Cladosporium halotolerans</name>
    <dbReference type="NCBI Taxonomy" id="1052096"/>
    <lineage>
        <taxon>Eukaryota</taxon>
        <taxon>Fungi</taxon>
        <taxon>Dikarya</taxon>
        <taxon>Ascomycota</taxon>
        <taxon>Pezizomycotina</taxon>
        <taxon>Dothideomycetes</taxon>
        <taxon>Dothideomycetidae</taxon>
        <taxon>Cladosporiales</taxon>
        <taxon>Cladosporiaceae</taxon>
        <taxon>Cladosporium</taxon>
    </lineage>
</organism>
<sequence length="244" mass="26939">MAPIDFDSLSKRSYFEPNGSVKEYLDQTKRTLSDFFNNIRLTNAMHATLFLGTVLAAATAAMAYPRASQRPLAATDNPRDTWDSSFSDTCSKEGFFRSPNSCQQFHRCARTIPGSSELVRYQFECPADQIYCPSQIACVHPWACAEPCHDSDLQTRGGPRTGSNVGRKSGKACKPFVCERPGTFADPLNCNRFQECESIFVDGDIKLLQTHGDCPKGEIFCSIVGACGKEEACPQKCDRTCTIV</sequence>
<dbReference type="GO" id="GO:0008061">
    <property type="term" value="F:chitin binding"/>
    <property type="evidence" value="ECO:0007669"/>
    <property type="project" value="InterPro"/>
</dbReference>
<dbReference type="EMBL" id="JAAQHG020000021">
    <property type="protein sequence ID" value="KAL1585197.1"/>
    <property type="molecule type" value="Genomic_DNA"/>
</dbReference>
<dbReference type="InterPro" id="IPR002557">
    <property type="entry name" value="Chitin-bd_dom"/>
</dbReference>
<protein>
    <recommendedName>
        <fullName evidence="1">Chitin-binding type-2 domain-containing protein</fullName>
    </recommendedName>
</protein>
<accession>A0AB34KMA4</accession>
<evidence type="ECO:0000259" key="1">
    <source>
        <dbReference type="SMART" id="SM00494"/>
    </source>
</evidence>